<dbReference type="InterPro" id="IPR023582">
    <property type="entry name" value="Impact"/>
</dbReference>
<evidence type="ECO:0000259" key="3">
    <source>
        <dbReference type="Pfam" id="PF01205"/>
    </source>
</evidence>
<protein>
    <recommendedName>
        <fullName evidence="3">Impact N-terminal domain-containing protein</fullName>
    </recommendedName>
</protein>
<comment type="caution">
    <text evidence="4">The sequence shown here is derived from an EMBL/GenBank/DDBJ whole genome shotgun (WGS) entry which is preliminary data.</text>
</comment>
<dbReference type="PROSITE" id="PS00910">
    <property type="entry name" value="UPF0029"/>
    <property type="match status" value="1"/>
</dbReference>
<dbReference type="Gene3D" id="3.30.230.30">
    <property type="entry name" value="Impact, N-terminal domain"/>
    <property type="match status" value="1"/>
</dbReference>
<dbReference type="InterPro" id="IPR036956">
    <property type="entry name" value="Impact_N_sf"/>
</dbReference>
<sequence>MLPQGTLDTFVSSTRRPVSEAIFTSNEIHDRGSVFVANIYRAATPQDAKQRVEQMKRVVHSAKPATHEMSAWRCMTLKPGHSGLAGPEDFELQSGCKDDGERWAGGKILNVMETLGILDAVVIVSRWYGGEMLGPARFDHIAECATEVAKKFKAQEELLELRSLLESLDVLLFDLRKEYQQLSAEKVPPSDSTSSSTSAPAPKPTVTIKKPDYATLDVTKAKRLIRAREGSITSVKSLIAKLRASEDSEPALPPNHE</sequence>
<dbReference type="Pfam" id="PF01205">
    <property type="entry name" value="Impact_N"/>
    <property type="match status" value="1"/>
</dbReference>
<feature type="domain" description="Impact N-terminal" evidence="3">
    <location>
        <begin position="31"/>
        <end position="148"/>
    </location>
</feature>
<evidence type="ECO:0000313" key="4">
    <source>
        <dbReference type="EMBL" id="KAF5317022.1"/>
    </source>
</evidence>
<dbReference type="InterPro" id="IPR020569">
    <property type="entry name" value="UPF0029_Impact_CS"/>
</dbReference>
<keyword evidence="5" id="KW-1185">Reference proteome</keyword>
<feature type="region of interest" description="Disordered" evidence="2">
    <location>
        <begin position="183"/>
        <end position="207"/>
    </location>
</feature>
<reference evidence="4 5" key="1">
    <citation type="journal article" date="2020" name="ISME J.">
        <title>Uncovering the hidden diversity of litter-decomposition mechanisms in mushroom-forming fungi.</title>
        <authorList>
            <person name="Floudas D."/>
            <person name="Bentzer J."/>
            <person name="Ahren D."/>
            <person name="Johansson T."/>
            <person name="Persson P."/>
            <person name="Tunlid A."/>
        </authorList>
    </citation>
    <scope>NUCLEOTIDE SEQUENCE [LARGE SCALE GENOMIC DNA]</scope>
    <source>
        <strain evidence="4 5">CBS 175.51</strain>
    </source>
</reference>
<evidence type="ECO:0000256" key="2">
    <source>
        <dbReference type="SAM" id="MobiDB-lite"/>
    </source>
</evidence>
<gene>
    <name evidence="4" type="ORF">D9611_004001</name>
</gene>
<dbReference type="PANTHER" id="PTHR16301">
    <property type="entry name" value="IMPACT-RELATED"/>
    <property type="match status" value="1"/>
</dbReference>
<dbReference type="SUPFAM" id="SSF54211">
    <property type="entry name" value="Ribosomal protein S5 domain 2-like"/>
    <property type="match status" value="1"/>
</dbReference>
<feature type="compositionally biased region" description="Low complexity" evidence="2">
    <location>
        <begin position="186"/>
        <end position="207"/>
    </location>
</feature>
<accession>A0A8H5EYK7</accession>
<dbReference type="OrthoDB" id="69641at2759"/>
<dbReference type="GO" id="GO:0005737">
    <property type="term" value="C:cytoplasm"/>
    <property type="evidence" value="ECO:0007669"/>
    <property type="project" value="TreeGrafter"/>
</dbReference>
<dbReference type="InterPro" id="IPR001498">
    <property type="entry name" value="Impact_N"/>
</dbReference>
<name>A0A8H5EYK7_9AGAR</name>
<dbReference type="GO" id="GO:0140469">
    <property type="term" value="P:GCN2-mediated signaling"/>
    <property type="evidence" value="ECO:0007669"/>
    <property type="project" value="TreeGrafter"/>
</dbReference>
<dbReference type="InterPro" id="IPR020568">
    <property type="entry name" value="Ribosomal_Su5_D2-typ_SF"/>
</dbReference>
<dbReference type="GO" id="GO:0006446">
    <property type="term" value="P:regulation of translational initiation"/>
    <property type="evidence" value="ECO:0007669"/>
    <property type="project" value="TreeGrafter"/>
</dbReference>
<evidence type="ECO:0000256" key="1">
    <source>
        <dbReference type="ARBA" id="ARBA00007665"/>
    </source>
</evidence>
<dbReference type="AlphaFoldDB" id="A0A8H5EYK7"/>
<dbReference type="PANTHER" id="PTHR16301:SF25">
    <property type="entry name" value="PROTEIN IMPACT"/>
    <property type="match status" value="1"/>
</dbReference>
<proteinExistence type="inferred from homology"/>
<dbReference type="Proteomes" id="UP000541558">
    <property type="component" value="Unassembled WGS sequence"/>
</dbReference>
<dbReference type="EMBL" id="JAACJK010000219">
    <property type="protein sequence ID" value="KAF5317022.1"/>
    <property type="molecule type" value="Genomic_DNA"/>
</dbReference>
<comment type="similarity">
    <text evidence="1">Belongs to the IMPACT family.</text>
</comment>
<organism evidence="4 5">
    <name type="scientific">Ephemerocybe angulata</name>
    <dbReference type="NCBI Taxonomy" id="980116"/>
    <lineage>
        <taxon>Eukaryota</taxon>
        <taxon>Fungi</taxon>
        <taxon>Dikarya</taxon>
        <taxon>Basidiomycota</taxon>
        <taxon>Agaricomycotina</taxon>
        <taxon>Agaricomycetes</taxon>
        <taxon>Agaricomycetidae</taxon>
        <taxon>Agaricales</taxon>
        <taxon>Agaricineae</taxon>
        <taxon>Psathyrellaceae</taxon>
        <taxon>Ephemerocybe</taxon>
    </lineage>
</organism>
<evidence type="ECO:0000313" key="5">
    <source>
        <dbReference type="Proteomes" id="UP000541558"/>
    </source>
</evidence>